<dbReference type="Gene3D" id="3.60.120.10">
    <property type="entry name" value="Anthranilate synthase"/>
    <property type="match status" value="1"/>
</dbReference>
<dbReference type="EMBL" id="VFML01000001">
    <property type="protein sequence ID" value="TQJ00533.1"/>
    <property type="molecule type" value="Genomic_DNA"/>
</dbReference>
<keyword evidence="7" id="KW-1185">Reference proteome</keyword>
<proteinExistence type="predicted"/>
<protein>
    <submittedName>
        <fullName evidence="6">Anthranilate synthase component 1/salicylate synthetase</fullName>
    </submittedName>
</protein>
<evidence type="ECO:0000259" key="5">
    <source>
        <dbReference type="Pfam" id="PF00425"/>
    </source>
</evidence>
<evidence type="ECO:0000256" key="4">
    <source>
        <dbReference type="ARBA" id="ARBA00023239"/>
    </source>
</evidence>
<comment type="caution">
    <text evidence="6">The sequence shown here is derived from an EMBL/GenBank/DDBJ whole genome shotgun (WGS) entry which is preliminary data.</text>
</comment>
<dbReference type="InterPro" id="IPR019999">
    <property type="entry name" value="Anth_synth_I-like"/>
</dbReference>
<keyword evidence="3" id="KW-0460">Magnesium</keyword>
<dbReference type="NCBIfam" id="TIGR03494">
    <property type="entry name" value="salicyl_syn"/>
    <property type="match status" value="1"/>
</dbReference>
<dbReference type="SUPFAM" id="SSF56322">
    <property type="entry name" value="ADC synthase"/>
    <property type="match status" value="1"/>
</dbReference>
<evidence type="ECO:0000256" key="2">
    <source>
        <dbReference type="ARBA" id="ARBA00022723"/>
    </source>
</evidence>
<reference evidence="6 7" key="1">
    <citation type="submission" date="2019-06" db="EMBL/GenBank/DDBJ databases">
        <title>Sequencing the genomes of 1000 actinobacteria strains.</title>
        <authorList>
            <person name="Klenk H.-P."/>
        </authorList>
    </citation>
    <scope>NUCLEOTIDE SEQUENCE [LARGE SCALE GENOMIC DNA]</scope>
    <source>
        <strain evidence="6 7">DSM 45679</strain>
    </source>
</reference>
<organism evidence="6 7">
    <name type="scientific">Amycolatopsis cihanbeyliensis</name>
    <dbReference type="NCBI Taxonomy" id="1128664"/>
    <lineage>
        <taxon>Bacteria</taxon>
        <taxon>Bacillati</taxon>
        <taxon>Actinomycetota</taxon>
        <taxon>Actinomycetes</taxon>
        <taxon>Pseudonocardiales</taxon>
        <taxon>Pseudonocardiaceae</taxon>
        <taxon>Amycolatopsis</taxon>
    </lineage>
</organism>
<dbReference type="PANTHER" id="PTHR11236">
    <property type="entry name" value="AMINOBENZOATE/ANTHRANILATE SYNTHASE"/>
    <property type="match status" value="1"/>
</dbReference>
<sequence>MDRWLRCRAPSARAVCPSRPDERDNVIPPGYVERRVPFEFDPLTAVTALAAGSGEAHVVYEGAGTACLAEGELATVRVHADGATLSTGGRRREFPAPGTPLDGAGAALRDVPVPHWRAYGWACFELSHALNGAPGPARDSTLAHLAVPEREIRIGAGSALLRATSGAELDVLQQRLADAVPGESESGSRQRLDVDVAGYGGAEYRAAVDTAVADIRAGGLDKVILSRTVPVSAEIDLPATYLEGRRGNDPARSFLLRLGGWEATGFSPEIVVHIGPDGQVTTQPLAGTRALDGNAVFDIARREELYRDAKEVFEHAISVRLAATELATVCEPGSVRVADFMSVKERGSVQHLASEVSGRLAGACSPWDALAALFPAVTASGIPKASACEVIRRTEPERGLYSGAVLTADADGTLDAALVLRSVYRRGGRTWLRAGAGIVAQSAPDRELEETEEKLRSVSRFLVRAPAYRGAAVVAS</sequence>
<evidence type="ECO:0000256" key="1">
    <source>
        <dbReference type="ARBA" id="ARBA00001946"/>
    </source>
</evidence>
<dbReference type="GO" id="GO:0046872">
    <property type="term" value="F:metal ion binding"/>
    <property type="evidence" value="ECO:0007669"/>
    <property type="project" value="UniProtKB-KW"/>
</dbReference>
<dbReference type="InterPro" id="IPR015890">
    <property type="entry name" value="Chorismate_C"/>
</dbReference>
<evidence type="ECO:0000256" key="3">
    <source>
        <dbReference type="ARBA" id="ARBA00022842"/>
    </source>
</evidence>
<dbReference type="GO" id="GO:0008909">
    <property type="term" value="F:isochorismate synthase activity"/>
    <property type="evidence" value="ECO:0007669"/>
    <property type="project" value="InterPro"/>
</dbReference>
<dbReference type="AlphaFoldDB" id="A0A542DBU7"/>
<dbReference type="OrthoDB" id="3518032at2"/>
<dbReference type="PANTHER" id="PTHR11236:SF48">
    <property type="entry name" value="ISOCHORISMATE SYNTHASE MENF"/>
    <property type="match status" value="1"/>
</dbReference>
<keyword evidence="4" id="KW-0456">Lyase</keyword>
<dbReference type="GO" id="GO:0016833">
    <property type="term" value="F:oxo-acid-lyase activity"/>
    <property type="evidence" value="ECO:0007669"/>
    <property type="project" value="InterPro"/>
</dbReference>
<accession>A0A542DBU7</accession>
<keyword evidence="2" id="KW-0479">Metal-binding</keyword>
<dbReference type="InterPro" id="IPR019996">
    <property type="entry name" value="Salicylate_synthase"/>
</dbReference>
<name>A0A542DBU7_AMYCI</name>
<dbReference type="Pfam" id="PF00425">
    <property type="entry name" value="Chorismate_bind"/>
    <property type="match status" value="1"/>
</dbReference>
<comment type="cofactor">
    <cofactor evidence="1">
        <name>Mg(2+)</name>
        <dbReference type="ChEBI" id="CHEBI:18420"/>
    </cofactor>
</comment>
<dbReference type="Proteomes" id="UP000320876">
    <property type="component" value="Unassembled WGS sequence"/>
</dbReference>
<dbReference type="InterPro" id="IPR005801">
    <property type="entry name" value="ADC_synthase"/>
</dbReference>
<gene>
    <name evidence="6" type="ORF">FB471_0161</name>
</gene>
<feature type="domain" description="Chorismate-utilising enzyme C-terminal" evidence="5">
    <location>
        <begin position="202"/>
        <end position="454"/>
    </location>
</feature>
<dbReference type="PRINTS" id="PR00095">
    <property type="entry name" value="ANTSNTHASEI"/>
</dbReference>
<evidence type="ECO:0000313" key="7">
    <source>
        <dbReference type="Proteomes" id="UP000320876"/>
    </source>
</evidence>
<dbReference type="GO" id="GO:0000162">
    <property type="term" value="P:L-tryptophan biosynthetic process"/>
    <property type="evidence" value="ECO:0007669"/>
    <property type="project" value="TreeGrafter"/>
</dbReference>
<evidence type="ECO:0000313" key="6">
    <source>
        <dbReference type="EMBL" id="TQJ00533.1"/>
    </source>
</evidence>